<protein>
    <recommendedName>
        <fullName evidence="1">Reverse transcriptase zinc-binding domain-containing protein</fullName>
    </recommendedName>
</protein>
<proteinExistence type="predicted"/>
<evidence type="ECO:0000313" key="2">
    <source>
        <dbReference type="EMBL" id="KAK2650254.1"/>
    </source>
</evidence>
<organism evidence="2 3">
    <name type="scientific">Dipteronia dyeriana</name>
    <dbReference type="NCBI Taxonomy" id="168575"/>
    <lineage>
        <taxon>Eukaryota</taxon>
        <taxon>Viridiplantae</taxon>
        <taxon>Streptophyta</taxon>
        <taxon>Embryophyta</taxon>
        <taxon>Tracheophyta</taxon>
        <taxon>Spermatophyta</taxon>
        <taxon>Magnoliopsida</taxon>
        <taxon>eudicotyledons</taxon>
        <taxon>Gunneridae</taxon>
        <taxon>Pentapetalae</taxon>
        <taxon>rosids</taxon>
        <taxon>malvids</taxon>
        <taxon>Sapindales</taxon>
        <taxon>Sapindaceae</taxon>
        <taxon>Hippocastanoideae</taxon>
        <taxon>Acereae</taxon>
        <taxon>Dipteronia</taxon>
    </lineage>
</organism>
<dbReference type="EMBL" id="JANJYI010000005">
    <property type="protein sequence ID" value="KAK2650254.1"/>
    <property type="molecule type" value="Genomic_DNA"/>
</dbReference>
<feature type="domain" description="Reverse transcriptase zinc-binding" evidence="1">
    <location>
        <begin position="115"/>
        <end position="198"/>
    </location>
</feature>
<name>A0AAD9UA46_9ROSI</name>
<dbReference type="InterPro" id="IPR026960">
    <property type="entry name" value="RVT-Znf"/>
</dbReference>
<dbReference type="Pfam" id="PF13966">
    <property type="entry name" value="zf-RVT"/>
    <property type="match status" value="1"/>
</dbReference>
<sequence length="321" mass="36661">MSWMRKGGDLITYLRVPLFIGASKRGWLVGRHSKVHFWMDNWLGDPLIDLVKEKSALQLPLDSVVCDVYSEAKGLDIPTFFQASHPDVASEIEKVVVSTDLNSLVWTYSLDGVLTCKSPYNYLFEVRSSVFWGKQIWASYIPHSHFVLIWRLFHGKIPTNIVLRARCYISLSRYRFCCAAEKDLRHLFLDCPFVCGLWDVVSSTFSHKFKLDVFWVVWFLQNQATFEGGKPIFIDVFSLIWRSVHEADSLQFGTMKNSVDELQTLQRLHVSGHPSKAPRILEVNWCPPLSGCLKVNMDGAAFGSSDLVGCARGFLHMQGFR</sequence>
<evidence type="ECO:0000313" key="3">
    <source>
        <dbReference type="Proteomes" id="UP001280121"/>
    </source>
</evidence>
<keyword evidence="3" id="KW-1185">Reference proteome</keyword>
<dbReference type="AlphaFoldDB" id="A0AAD9UA46"/>
<accession>A0AAD9UA46</accession>
<evidence type="ECO:0000259" key="1">
    <source>
        <dbReference type="Pfam" id="PF13966"/>
    </source>
</evidence>
<reference evidence="2" key="1">
    <citation type="journal article" date="2023" name="Plant J.">
        <title>Genome sequences and population genomics provide insights into the demographic history, inbreeding, and mutation load of two 'living fossil' tree species of Dipteronia.</title>
        <authorList>
            <person name="Feng Y."/>
            <person name="Comes H.P."/>
            <person name="Chen J."/>
            <person name="Zhu S."/>
            <person name="Lu R."/>
            <person name="Zhang X."/>
            <person name="Li P."/>
            <person name="Qiu J."/>
            <person name="Olsen K.M."/>
            <person name="Qiu Y."/>
        </authorList>
    </citation>
    <scope>NUCLEOTIDE SEQUENCE</scope>
    <source>
        <strain evidence="2">KIB01</strain>
    </source>
</reference>
<dbReference type="Proteomes" id="UP001280121">
    <property type="component" value="Unassembled WGS sequence"/>
</dbReference>
<comment type="caution">
    <text evidence="2">The sequence shown here is derived from an EMBL/GenBank/DDBJ whole genome shotgun (WGS) entry which is preliminary data.</text>
</comment>
<gene>
    <name evidence="2" type="ORF">Ddye_017743</name>
</gene>